<evidence type="ECO:0000256" key="1">
    <source>
        <dbReference type="SAM" id="MobiDB-lite"/>
    </source>
</evidence>
<reference evidence="3 4" key="1">
    <citation type="submission" date="2018-11" db="EMBL/GenBank/DDBJ databases">
        <authorList>
            <consortium name="Pathogen Informatics"/>
        </authorList>
    </citation>
    <scope>NUCLEOTIDE SEQUENCE [LARGE SCALE GENOMIC DNA]</scope>
</reference>
<dbReference type="WBParaSite" id="HPBE_0002341501-mRNA-1">
    <property type="protein sequence ID" value="HPBE_0002341501-mRNA-1"/>
    <property type="gene ID" value="HPBE_0002341501"/>
</dbReference>
<keyword evidence="2" id="KW-0812">Transmembrane</keyword>
<organism evidence="4 5">
    <name type="scientific">Heligmosomoides polygyrus</name>
    <name type="common">Parasitic roundworm</name>
    <dbReference type="NCBI Taxonomy" id="6339"/>
    <lineage>
        <taxon>Eukaryota</taxon>
        <taxon>Metazoa</taxon>
        <taxon>Ecdysozoa</taxon>
        <taxon>Nematoda</taxon>
        <taxon>Chromadorea</taxon>
        <taxon>Rhabditida</taxon>
        <taxon>Rhabditina</taxon>
        <taxon>Rhabditomorpha</taxon>
        <taxon>Strongyloidea</taxon>
        <taxon>Heligmosomidae</taxon>
        <taxon>Heligmosomoides</taxon>
    </lineage>
</organism>
<dbReference type="EMBL" id="UZAH01035034">
    <property type="protein sequence ID" value="VDP38697.1"/>
    <property type="molecule type" value="Genomic_DNA"/>
</dbReference>
<keyword evidence="2" id="KW-1133">Transmembrane helix</keyword>
<feature type="compositionally biased region" description="Acidic residues" evidence="1">
    <location>
        <begin position="1"/>
        <end position="14"/>
    </location>
</feature>
<evidence type="ECO:0000313" key="4">
    <source>
        <dbReference type="Proteomes" id="UP000050761"/>
    </source>
</evidence>
<name>A0A183GL45_HELPZ</name>
<evidence type="ECO:0000313" key="3">
    <source>
        <dbReference type="EMBL" id="VDP38697.1"/>
    </source>
</evidence>
<evidence type="ECO:0000313" key="5">
    <source>
        <dbReference type="WBParaSite" id="HPBE_0002341501-mRNA-1"/>
    </source>
</evidence>
<protein>
    <submittedName>
        <fullName evidence="5">RRM domain-containing protein</fullName>
    </submittedName>
</protein>
<accession>A0A183GL45</accession>
<sequence length="125" mass="12749">MRVEEEEAGAEAEAEAVPVRGPGDIREGGLGATAPGDVLAAPVLGAVGGHLAVVAARRKRAKGRSEVAEGGDLAEGAGHRRGGGSNLFEAFSTFGEIILCFRSGRVRKAARDVVVDEEGAKASKK</sequence>
<proteinExistence type="predicted"/>
<accession>A0A3P8CF15</accession>
<feature type="region of interest" description="Disordered" evidence="1">
    <location>
        <begin position="1"/>
        <end position="32"/>
    </location>
</feature>
<evidence type="ECO:0000256" key="2">
    <source>
        <dbReference type="SAM" id="Phobius"/>
    </source>
</evidence>
<keyword evidence="4" id="KW-1185">Reference proteome</keyword>
<reference evidence="5" key="2">
    <citation type="submission" date="2019-09" db="UniProtKB">
        <authorList>
            <consortium name="WormBaseParasite"/>
        </authorList>
    </citation>
    <scope>IDENTIFICATION</scope>
</reference>
<feature type="region of interest" description="Disordered" evidence="1">
    <location>
        <begin position="62"/>
        <end position="83"/>
    </location>
</feature>
<dbReference type="Proteomes" id="UP000050761">
    <property type="component" value="Unassembled WGS sequence"/>
</dbReference>
<dbReference type="AlphaFoldDB" id="A0A183GL45"/>
<gene>
    <name evidence="3" type="ORF">HPBE_LOCUS23414</name>
</gene>
<feature type="transmembrane region" description="Helical" evidence="2">
    <location>
        <begin position="38"/>
        <end position="56"/>
    </location>
</feature>
<keyword evidence="2" id="KW-0472">Membrane</keyword>